<dbReference type="OrthoDB" id="146098at2759"/>
<protein>
    <submittedName>
        <fullName evidence="2">Uncharacterized protein</fullName>
    </submittedName>
</protein>
<name>A0A225W675_9STRA</name>
<feature type="compositionally biased region" description="Polar residues" evidence="1">
    <location>
        <begin position="252"/>
        <end position="262"/>
    </location>
</feature>
<proteinExistence type="predicted"/>
<feature type="non-terminal residue" evidence="2">
    <location>
        <position position="262"/>
    </location>
</feature>
<reference evidence="3" key="1">
    <citation type="submission" date="2017-03" db="EMBL/GenBank/DDBJ databases">
        <title>Phytopthora megakarya and P. palmivora, two closely related causual agents of cacao black pod achieved similar genome size and gene model numbers by different mechanisms.</title>
        <authorList>
            <person name="Ali S."/>
            <person name="Shao J."/>
            <person name="Larry D.J."/>
            <person name="Kronmiller B."/>
            <person name="Shen D."/>
            <person name="Strem M.D."/>
            <person name="Melnick R.L."/>
            <person name="Guiltinan M.J."/>
            <person name="Tyler B.M."/>
            <person name="Meinhardt L.W."/>
            <person name="Bailey B.A."/>
        </authorList>
    </citation>
    <scope>NUCLEOTIDE SEQUENCE [LARGE SCALE GENOMIC DNA]</scope>
    <source>
        <strain evidence="3">zdho120</strain>
    </source>
</reference>
<evidence type="ECO:0000313" key="3">
    <source>
        <dbReference type="Proteomes" id="UP000198211"/>
    </source>
</evidence>
<feature type="region of interest" description="Disordered" evidence="1">
    <location>
        <begin position="234"/>
        <end position="262"/>
    </location>
</feature>
<dbReference type="AlphaFoldDB" id="A0A225W675"/>
<dbReference type="Proteomes" id="UP000198211">
    <property type="component" value="Unassembled WGS sequence"/>
</dbReference>
<sequence>MSNRFDGGCKEWENQQAFRIEDIALDTLVDEWDRLVHDEPPYDDGDQQDVGSQLYEEHGLVDEAPLNDEQQLNDYDMPLDDDGLRTTTIISPHSIDSHTTTAPGTQLLFTDLLASSEPLEAAPSTSQSTPHNIWEPSGLGKAYMQSLNMQSGLHVAAAAKVKKAYNDNAEMALAARAILAFTDGEVHTTGTVRLNLIDKWNKPAVEVSVQRVSEAERGQWELVAAVEPLPAWKKEDVQHQKAQKGLPKSRKTQFQPTLQVAD</sequence>
<organism evidence="2 3">
    <name type="scientific">Phytophthora megakarya</name>
    <dbReference type="NCBI Taxonomy" id="4795"/>
    <lineage>
        <taxon>Eukaryota</taxon>
        <taxon>Sar</taxon>
        <taxon>Stramenopiles</taxon>
        <taxon>Oomycota</taxon>
        <taxon>Peronosporomycetes</taxon>
        <taxon>Peronosporales</taxon>
        <taxon>Peronosporaceae</taxon>
        <taxon>Phytophthora</taxon>
    </lineage>
</organism>
<keyword evidence="3" id="KW-1185">Reference proteome</keyword>
<comment type="caution">
    <text evidence="2">The sequence shown here is derived from an EMBL/GenBank/DDBJ whole genome shotgun (WGS) entry which is preliminary data.</text>
</comment>
<evidence type="ECO:0000256" key="1">
    <source>
        <dbReference type="SAM" id="MobiDB-lite"/>
    </source>
</evidence>
<evidence type="ECO:0000313" key="2">
    <source>
        <dbReference type="EMBL" id="OWZ12659.1"/>
    </source>
</evidence>
<accession>A0A225W675</accession>
<gene>
    <name evidence="2" type="ORF">PHMEG_00014138</name>
</gene>
<dbReference type="EMBL" id="NBNE01001785">
    <property type="protein sequence ID" value="OWZ12659.1"/>
    <property type="molecule type" value="Genomic_DNA"/>
</dbReference>